<gene>
    <name evidence="1" type="ORF">HYZ11_13345</name>
</gene>
<dbReference type="Proteomes" id="UP000782312">
    <property type="component" value="Unassembled WGS sequence"/>
</dbReference>
<organism evidence="1 2">
    <name type="scientific">Tectimicrobiota bacterium</name>
    <dbReference type="NCBI Taxonomy" id="2528274"/>
    <lineage>
        <taxon>Bacteria</taxon>
        <taxon>Pseudomonadati</taxon>
        <taxon>Nitrospinota/Tectimicrobiota group</taxon>
        <taxon>Candidatus Tectimicrobiota</taxon>
    </lineage>
</organism>
<evidence type="ECO:0000313" key="1">
    <source>
        <dbReference type="EMBL" id="MBI3128583.1"/>
    </source>
</evidence>
<accession>A0A932I1W5</accession>
<evidence type="ECO:0000313" key="2">
    <source>
        <dbReference type="Proteomes" id="UP000782312"/>
    </source>
</evidence>
<feature type="non-terminal residue" evidence="1">
    <location>
        <position position="241"/>
    </location>
</feature>
<reference evidence="1" key="1">
    <citation type="submission" date="2020-07" db="EMBL/GenBank/DDBJ databases">
        <title>Huge and variable diversity of episymbiotic CPR bacteria and DPANN archaea in groundwater ecosystems.</title>
        <authorList>
            <person name="He C.Y."/>
            <person name="Keren R."/>
            <person name="Whittaker M."/>
            <person name="Farag I.F."/>
            <person name="Doudna J."/>
            <person name="Cate J.H.D."/>
            <person name="Banfield J.F."/>
        </authorList>
    </citation>
    <scope>NUCLEOTIDE SEQUENCE</scope>
    <source>
        <strain evidence="1">NC_groundwater_763_Ag_S-0.2um_68_21</strain>
    </source>
</reference>
<sequence length="241" mass="27053">MTNPKTPPMREAPPEPQIISVSRRTDVPAFHAPWFLKRLEEGFAEYRNPFSGKRHRVSLAPGDVRAFVFWTRNPAPLLPHLDAVEARAPFYFLYTVNAYPESLERAVPPLAQAVRTFHKLAERAGPGRVRWRYDPIYLSRETDAAFHRRNFARVADALAGATGECIASFADMYGKVRRNAARLPEGLRPEEGTLEERKALLDELAEMAAERGMRLLACCEDALVGGPAGKARCVDPDLLDR</sequence>
<protein>
    <submittedName>
        <fullName evidence="1">DUF1848 domain-containing protein</fullName>
    </submittedName>
</protein>
<comment type="caution">
    <text evidence="1">The sequence shown here is derived from an EMBL/GenBank/DDBJ whole genome shotgun (WGS) entry which is preliminary data.</text>
</comment>
<dbReference type="Pfam" id="PF08902">
    <property type="entry name" value="DUF1848"/>
    <property type="match status" value="1"/>
</dbReference>
<name>A0A932I1W5_UNCTE</name>
<dbReference type="EMBL" id="JACPUR010000033">
    <property type="protein sequence ID" value="MBI3128583.1"/>
    <property type="molecule type" value="Genomic_DNA"/>
</dbReference>
<proteinExistence type="predicted"/>
<dbReference type="InterPro" id="IPR014998">
    <property type="entry name" value="DUF1848"/>
</dbReference>
<dbReference type="AlphaFoldDB" id="A0A932I1W5"/>